<evidence type="ECO:0000313" key="1">
    <source>
        <dbReference type="EMBL" id="CAA9372060.1"/>
    </source>
</evidence>
<proteinExistence type="predicted"/>
<dbReference type="EMBL" id="CADCTZ010000931">
    <property type="protein sequence ID" value="CAA9372060.1"/>
    <property type="molecule type" value="Genomic_DNA"/>
</dbReference>
<protein>
    <recommendedName>
        <fullName evidence="2">DUF5615 domain-containing protein</fullName>
    </recommendedName>
</protein>
<evidence type="ECO:0008006" key="2">
    <source>
        <dbReference type="Google" id="ProtNLM"/>
    </source>
</evidence>
<name>A0A6J4MZN3_9CYAN</name>
<gene>
    <name evidence="1" type="ORF">AVDCRST_MAG84-4405</name>
</gene>
<sequence>MKILFDQGTPVPLRGSLLDHKVDTVYERGWSTLANGYLLDTAEREGYNLLVTTDRRLRYQQNLTSRQITIVVLLSASWPRIQRRQDHIRNAIDTIVPGAYLEIEIAC</sequence>
<dbReference type="AlphaFoldDB" id="A0A6J4MZN3"/>
<accession>A0A6J4MZN3</accession>
<reference evidence="1" key="1">
    <citation type="submission" date="2020-02" db="EMBL/GenBank/DDBJ databases">
        <authorList>
            <person name="Meier V. D."/>
        </authorList>
    </citation>
    <scope>NUCLEOTIDE SEQUENCE</scope>
    <source>
        <strain evidence="1">AVDCRST_MAG84</strain>
    </source>
</reference>
<organism evidence="1">
    <name type="scientific">uncultured Microcoleus sp</name>
    <dbReference type="NCBI Taxonomy" id="259945"/>
    <lineage>
        <taxon>Bacteria</taxon>
        <taxon>Bacillati</taxon>
        <taxon>Cyanobacteriota</taxon>
        <taxon>Cyanophyceae</taxon>
        <taxon>Oscillatoriophycideae</taxon>
        <taxon>Oscillatoriales</taxon>
        <taxon>Microcoleaceae</taxon>
        <taxon>Microcoleus</taxon>
        <taxon>environmental samples</taxon>
    </lineage>
</organism>